<dbReference type="Proteomes" id="UP000292702">
    <property type="component" value="Unassembled WGS sequence"/>
</dbReference>
<comment type="caution">
    <text evidence="1">The sequence shown here is derived from an EMBL/GenBank/DDBJ whole genome shotgun (WGS) entry which is preliminary data.</text>
</comment>
<accession>A0A4R0R781</accession>
<gene>
    <name evidence="1" type="ORF">EIP91_007083</name>
</gene>
<organism evidence="1 2">
    <name type="scientific">Steccherinum ochraceum</name>
    <dbReference type="NCBI Taxonomy" id="92696"/>
    <lineage>
        <taxon>Eukaryota</taxon>
        <taxon>Fungi</taxon>
        <taxon>Dikarya</taxon>
        <taxon>Basidiomycota</taxon>
        <taxon>Agaricomycotina</taxon>
        <taxon>Agaricomycetes</taxon>
        <taxon>Polyporales</taxon>
        <taxon>Steccherinaceae</taxon>
        <taxon>Steccherinum</taxon>
    </lineage>
</organism>
<dbReference type="AlphaFoldDB" id="A0A4R0R781"/>
<keyword evidence="2" id="KW-1185">Reference proteome</keyword>
<evidence type="ECO:0000313" key="2">
    <source>
        <dbReference type="Proteomes" id="UP000292702"/>
    </source>
</evidence>
<evidence type="ECO:0000313" key="1">
    <source>
        <dbReference type="EMBL" id="TCD62316.1"/>
    </source>
</evidence>
<proteinExistence type="predicted"/>
<name>A0A4R0R781_9APHY</name>
<sequence>MDPMTQFNNTLAAISGFSSGLREPARDLRNAYITVQAKRQMLRHLMQQADGVLIEATDAAALAVQLMGTLHHGERQRSLWDKIVHSLGQVQHTLYLAQQYTSLEVSTVSYILGASYQLLALYASLGTDIRHLRFTMAGVL</sequence>
<protein>
    <submittedName>
        <fullName evidence="1">Uncharacterized protein</fullName>
    </submittedName>
</protein>
<dbReference type="EMBL" id="RWJN01000383">
    <property type="protein sequence ID" value="TCD62316.1"/>
    <property type="molecule type" value="Genomic_DNA"/>
</dbReference>
<reference evidence="1 2" key="1">
    <citation type="submission" date="2018-11" db="EMBL/GenBank/DDBJ databases">
        <title>Genome assembly of Steccherinum ochraceum LE-BIN_3174, the white-rot fungus of the Steccherinaceae family (The Residual Polyporoid clade, Polyporales, Basidiomycota).</title>
        <authorList>
            <person name="Fedorova T.V."/>
            <person name="Glazunova O.A."/>
            <person name="Landesman E.O."/>
            <person name="Moiseenko K.V."/>
            <person name="Psurtseva N.V."/>
            <person name="Savinova O.S."/>
            <person name="Shakhova N.V."/>
            <person name="Tyazhelova T.V."/>
            <person name="Vasina D.V."/>
        </authorList>
    </citation>
    <scope>NUCLEOTIDE SEQUENCE [LARGE SCALE GENOMIC DNA]</scope>
    <source>
        <strain evidence="1 2">LE-BIN_3174</strain>
    </source>
</reference>